<dbReference type="Proteomes" id="UP000054560">
    <property type="component" value="Unassembled WGS sequence"/>
</dbReference>
<proteinExistence type="predicted"/>
<keyword evidence="2" id="KW-1185">Reference proteome</keyword>
<sequence length="317" mass="34805">MKLLYLQTVLQGFDVDYNPQLTLLEMPELTTAVRVSIRHNPLLTGPLYFDKLTDASILIDGNEKLEGGLDFPVLTTCIVLLVHSCPVTSVSANSLALMTESSMEYNRVSLMLEYVLLQSDTTSNSLISIKDTMVTQVAFHSLLSGSDIILEGNKLLDQLQFTQLVSLTGQLTVGDCNHSTLYLPALYYASNITVLRNVHIENITFPELAALKSLTVVGNPKLTNLYLPKLTFFEGESYDVIVIMNDNLCLDESMFDGFTNGSCVVANQEIYNSIIIDTLLPSNSTFAPDCGGVCCDMSIVSNITNICELGDTDNLKQ</sequence>
<dbReference type="EMBL" id="KQ243773">
    <property type="protein sequence ID" value="KNC75212.1"/>
    <property type="molecule type" value="Genomic_DNA"/>
</dbReference>
<protein>
    <recommendedName>
        <fullName evidence="3">Receptor L-domain domain-containing protein</fullName>
    </recommendedName>
</protein>
<evidence type="ECO:0000313" key="1">
    <source>
        <dbReference type="EMBL" id="KNC75212.1"/>
    </source>
</evidence>
<dbReference type="SUPFAM" id="SSF52058">
    <property type="entry name" value="L domain-like"/>
    <property type="match status" value="1"/>
</dbReference>
<dbReference type="RefSeq" id="XP_014149114.1">
    <property type="nucleotide sequence ID" value="XM_014293639.1"/>
</dbReference>
<gene>
    <name evidence="1" type="ORF">SARC_12259</name>
</gene>
<accession>A0A0L0FEM0</accession>
<dbReference type="GeneID" id="25912763"/>
<evidence type="ECO:0008006" key="3">
    <source>
        <dbReference type="Google" id="ProtNLM"/>
    </source>
</evidence>
<evidence type="ECO:0000313" key="2">
    <source>
        <dbReference type="Proteomes" id="UP000054560"/>
    </source>
</evidence>
<dbReference type="AlphaFoldDB" id="A0A0L0FEM0"/>
<name>A0A0L0FEM0_9EUKA</name>
<reference evidence="1 2" key="1">
    <citation type="submission" date="2011-02" db="EMBL/GenBank/DDBJ databases">
        <title>The Genome Sequence of Sphaeroforma arctica JP610.</title>
        <authorList>
            <consortium name="The Broad Institute Genome Sequencing Platform"/>
            <person name="Russ C."/>
            <person name="Cuomo C."/>
            <person name="Young S.K."/>
            <person name="Zeng Q."/>
            <person name="Gargeya S."/>
            <person name="Alvarado L."/>
            <person name="Berlin A."/>
            <person name="Chapman S.B."/>
            <person name="Chen Z."/>
            <person name="Freedman E."/>
            <person name="Gellesch M."/>
            <person name="Goldberg J."/>
            <person name="Griggs A."/>
            <person name="Gujja S."/>
            <person name="Heilman E."/>
            <person name="Heiman D."/>
            <person name="Howarth C."/>
            <person name="Mehta T."/>
            <person name="Neiman D."/>
            <person name="Pearson M."/>
            <person name="Roberts A."/>
            <person name="Saif S."/>
            <person name="Shea T."/>
            <person name="Shenoy N."/>
            <person name="Sisk P."/>
            <person name="Stolte C."/>
            <person name="Sykes S."/>
            <person name="White J."/>
            <person name="Yandava C."/>
            <person name="Burger G."/>
            <person name="Gray M.W."/>
            <person name="Holland P.W.H."/>
            <person name="King N."/>
            <person name="Lang F.B.F."/>
            <person name="Roger A.J."/>
            <person name="Ruiz-Trillo I."/>
            <person name="Haas B."/>
            <person name="Nusbaum C."/>
            <person name="Birren B."/>
        </authorList>
    </citation>
    <scope>NUCLEOTIDE SEQUENCE [LARGE SCALE GENOMIC DNA]</scope>
    <source>
        <strain evidence="1 2">JP610</strain>
    </source>
</reference>
<organism evidence="1 2">
    <name type="scientific">Sphaeroforma arctica JP610</name>
    <dbReference type="NCBI Taxonomy" id="667725"/>
    <lineage>
        <taxon>Eukaryota</taxon>
        <taxon>Ichthyosporea</taxon>
        <taxon>Ichthyophonida</taxon>
        <taxon>Sphaeroforma</taxon>
    </lineage>
</organism>